<evidence type="ECO:0000256" key="8">
    <source>
        <dbReference type="ARBA" id="ARBA00023239"/>
    </source>
</evidence>
<dbReference type="Gene3D" id="2.160.20.10">
    <property type="entry name" value="Single-stranded right-handed beta-helix, Pectin lyase-like"/>
    <property type="match status" value="1"/>
</dbReference>
<comment type="caution">
    <text evidence="13">The sequence shown here is derived from an EMBL/GenBank/DDBJ whole genome shotgun (WGS) entry which is preliminary data.</text>
</comment>
<evidence type="ECO:0000256" key="5">
    <source>
        <dbReference type="ARBA" id="ARBA00022525"/>
    </source>
</evidence>
<dbReference type="GO" id="GO:0045490">
    <property type="term" value="P:pectin catabolic process"/>
    <property type="evidence" value="ECO:0007669"/>
    <property type="project" value="TreeGrafter"/>
</dbReference>
<feature type="signal peptide" evidence="10">
    <location>
        <begin position="1"/>
        <end position="19"/>
    </location>
</feature>
<accession>A0AAD5SJK8</accession>
<evidence type="ECO:0000256" key="4">
    <source>
        <dbReference type="ARBA" id="ARBA00006463"/>
    </source>
</evidence>
<evidence type="ECO:0000256" key="2">
    <source>
        <dbReference type="ARBA" id="ARBA00001913"/>
    </source>
</evidence>
<evidence type="ECO:0000256" key="3">
    <source>
        <dbReference type="ARBA" id="ARBA00004613"/>
    </source>
</evidence>
<evidence type="ECO:0000256" key="9">
    <source>
        <dbReference type="ARBA" id="ARBA00025679"/>
    </source>
</evidence>
<keyword evidence="14" id="KW-1185">Reference proteome</keyword>
<dbReference type="GO" id="GO:0030570">
    <property type="term" value="F:pectate lyase activity"/>
    <property type="evidence" value="ECO:0007669"/>
    <property type="project" value="UniProtKB-UniRule"/>
</dbReference>
<evidence type="ECO:0000313" key="13">
    <source>
        <dbReference type="EMBL" id="KAJ3051567.1"/>
    </source>
</evidence>
<dbReference type="InterPro" id="IPR012334">
    <property type="entry name" value="Pectin_lyas_fold"/>
</dbReference>
<gene>
    <name evidence="13" type="ORF">HK097_007428</name>
</gene>
<dbReference type="GO" id="GO:0005576">
    <property type="term" value="C:extracellular region"/>
    <property type="evidence" value="ECO:0007669"/>
    <property type="project" value="UniProtKB-SubCell"/>
</dbReference>
<proteinExistence type="inferred from homology"/>
<keyword evidence="6 10" id="KW-0732">Signal</keyword>
<protein>
    <recommendedName>
        <fullName evidence="10">Pectate lyase</fullName>
        <ecNumber evidence="10">4.2.2.2</ecNumber>
    </recommendedName>
</protein>
<feature type="region of interest" description="Disordered" evidence="11">
    <location>
        <begin position="237"/>
        <end position="283"/>
    </location>
</feature>
<evidence type="ECO:0000256" key="11">
    <source>
        <dbReference type="SAM" id="MobiDB-lite"/>
    </source>
</evidence>
<dbReference type="PANTHER" id="PTHR33407:SF9">
    <property type="entry name" value="PECTATE LYASE F-RELATED"/>
    <property type="match status" value="1"/>
</dbReference>
<comment type="function">
    <text evidence="9 10">Pectinolytic enzyme consist of four classes of enzymes: pectin lyase, polygalacturonase, pectin methylesterase and rhamnogalacturonase. Among pectinolytic enzymes, pectin lyase is the most important in depolymerization of pectin, since it cleaves internal glycosidic bonds of highly methylated pectins. Favors pectate, the anion, over pectin, the methyl ester.</text>
</comment>
<reference evidence="13" key="1">
    <citation type="submission" date="2020-05" db="EMBL/GenBank/DDBJ databases">
        <title>Phylogenomic resolution of chytrid fungi.</title>
        <authorList>
            <person name="Stajich J.E."/>
            <person name="Amses K."/>
            <person name="Simmons R."/>
            <person name="Seto K."/>
            <person name="Myers J."/>
            <person name="Bonds A."/>
            <person name="Quandt C.A."/>
            <person name="Barry K."/>
            <person name="Liu P."/>
            <person name="Grigoriev I."/>
            <person name="Longcore J.E."/>
            <person name="James T.Y."/>
        </authorList>
    </citation>
    <scope>NUCLEOTIDE SEQUENCE</scope>
    <source>
        <strain evidence="13">JEL0318</strain>
    </source>
</reference>
<dbReference type="AlphaFoldDB" id="A0AAD5SJK8"/>
<dbReference type="Pfam" id="PF00734">
    <property type="entry name" value="CBM_1"/>
    <property type="match status" value="1"/>
</dbReference>
<dbReference type="Proteomes" id="UP001212841">
    <property type="component" value="Unassembled WGS sequence"/>
</dbReference>
<dbReference type="SUPFAM" id="SSF57180">
    <property type="entry name" value="Cellulose-binding domain"/>
    <property type="match status" value="1"/>
</dbReference>
<keyword evidence="5 10" id="KW-0964">Secreted</keyword>
<name>A0AAD5SJK8_9FUNG</name>
<keyword evidence="8 10" id="KW-0456">Lyase</keyword>
<evidence type="ECO:0000256" key="1">
    <source>
        <dbReference type="ARBA" id="ARBA00000695"/>
    </source>
</evidence>
<dbReference type="GO" id="GO:0030248">
    <property type="term" value="F:cellulose binding"/>
    <property type="evidence" value="ECO:0007669"/>
    <property type="project" value="InterPro"/>
</dbReference>
<dbReference type="PANTHER" id="PTHR33407">
    <property type="entry name" value="PECTATE LYASE F-RELATED"/>
    <property type="match status" value="1"/>
</dbReference>
<organism evidence="13 14">
    <name type="scientific">Rhizophlyctis rosea</name>
    <dbReference type="NCBI Taxonomy" id="64517"/>
    <lineage>
        <taxon>Eukaryota</taxon>
        <taxon>Fungi</taxon>
        <taxon>Fungi incertae sedis</taxon>
        <taxon>Chytridiomycota</taxon>
        <taxon>Chytridiomycota incertae sedis</taxon>
        <taxon>Chytridiomycetes</taxon>
        <taxon>Rhizophlyctidales</taxon>
        <taxon>Rhizophlyctidaceae</taxon>
        <taxon>Rhizophlyctis</taxon>
    </lineage>
</organism>
<dbReference type="EMBL" id="JADGJD010000381">
    <property type="protein sequence ID" value="KAJ3051567.1"/>
    <property type="molecule type" value="Genomic_DNA"/>
</dbReference>
<dbReference type="Pfam" id="PF03211">
    <property type="entry name" value="Pectate_lyase"/>
    <property type="match status" value="1"/>
</dbReference>
<comment type="catalytic activity">
    <reaction evidence="1 10">
        <text>Eliminative cleavage of (1-&gt;4)-alpha-D-galacturonan to give oligosaccharides with 4-deoxy-alpha-D-galact-4-enuronosyl groups at their non-reducing ends.</text>
        <dbReference type="EC" id="4.2.2.2"/>
    </reaction>
</comment>
<dbReference type="InterPro" id="IPR011050">
    <property type="entry name" value="Pectin_lyase_fold/virulence"/>
</dbReference>
<feature type="chain" id="PRO_5041781114" description="Pectate lyase" evidence="10">
    <location>
        <begin position="20"/>
        <end position="317"/>
    </location>
</feature>
<evidence type="ECO:0000256" key="10">
    <source>
        <dbReference type="RuleBase" id="RU367009"/>
    </source>
</evidence>
<evidence type="ECO:0000313" key="14">
    <source>
        <dbReference type="Proteomes" id="UP001212841"/>
    </source>
</evidence>
<dbReference type="PROSITE" id="PS00562">
    <property type="entry name" value="CBM1_1"/>
    <property type="match status" value="1"/>
</dbReference>
<dbReference type="PROSITE" id="PS51164">
    <property type="entry name" value="CBM1_2"/>
    <property type="match status" value="1"/>
</dbReference>
<comment type="cofactor">
    <cofactor evidence="2 10">
        <name>Ca(2+)</name>
        <dbReference type="ChEBI" id="CHEBI:29108"/>
    </cofactor>
</comment>
<comment type="similarity">
    <text evidence="4 10">Belongs to the polysaccharide lyase 3 family.</text>
</comment>
<evidence type="ECO:0000256" key="7">
    <source>
        <dbReference type="ARBA" id="ARBA00022837"/>
    </source>
</evidence>
<dbReference type="InterPro" id="IPR035971">
    <property type="entry name" value="CBD_sf"/>
</dbReference>
<evidence type="ECO:0000259" key="12">
    <source>
        <dbReference type="PROSITE" id="PS51164"/>
    </source>
</evidence>
<dbReference type="InterPro" id="IPR000254">
    <property type="entry name" value="CBD"/>
</dbReference>
<keyword evidence="7 10" id="KW-0106">Calcium</keyword>
<comment type="subcellular location">
    <subcellularLocation>
        <location evidence="3 10">Secreted</location>
    </subcellularLocation>
</comment>
<dbReference type="SUPFAM" id="SSF51126">
    <property type="entry name" value="Pectin lyase-like"/>
    <property type="match status" value="1"/>
</dbReference>
<dbReference type="EC" id="4.2.2.2" evidence="10"/>
<evidence type="ECO:0000256" key="6">
    <source>
        <dbReference type="ARBA" id="ARBA00022729"/>
    </source>
</evidence>
<dbReference type="InterPro" id="IPR004898">
    <property type="entry name" value="Pectate_lyase_PlyH/PlyE-like"/>
</dbReference>
<feature type="compositionally biased region" description="Low complexity" evidence="11">
    <location>
        <begin position="240"/>
        <end position="279"/>
    </location>
</feature>
<feature type="domain" description="CBM1" evidence="12">
    <location>
        <begin position="282"/>
        <end position="317"/>
    </location>
</feature>
<dbReference type="SMART" id="SM00236">
    <property type="entry name" value="fCBD"/>
    <property type="match status" value="1"/>
</dbReference>
<sequence>MKATLIASAALAMAGSAYGAAQTTFPSATSTVVSDKPISVTGTFDGGMKRYNRKSGYCQGQSEGGSADTMFLLQDGATLQNVIIGADQGEGVYCLGSCTVKNVWWEDVCEDALTGRGSGSVTIIGGGARNADDKIFQHNGSGSFSVTDFYAENFGKLYRSCGNCGTQYARKSSFTGVVAVKGKVLVGINPNLGDSTTLSNIRVDSVKDICVKFKGVTSGEPSQVGSGPGGGCNYSESDISSGSSSGGSTKTTTKASTTKASSTKTSTTKASTTTKTSSSGGSGAPLYGQCGGQGWAGPTTCAQGSCKFSNQWYSQCL</sequence>